<dbReference type="Pfam" id="PF01682">
    <property type="entry name" value="DB"/>
    <property type="match status" value="1"/>
</dbReference>
<sequence>MYAFALLSPTPKYFRPSQGWSVKIVPVQKVKSWPEGVETLPKVAVDGSAVRHEENQNSGTGSVIRTFSMGPSKINMKVPSNVDFLEPKVIEFARGIGKVTKTSAEDRFRGTSYLRTFVSPTRTTQGPLRITGPLPSFLARRQKFGSVGNPAPAPTAAIISPEPSSSFLNRPSPVNPSLKPQPAKPAPQCGIAPEYKPCVSSEQASHALLDCCRKKNLPPGCLSLCRYDITQAEVALHPIWNVPLKEKTTLNAVDTKELQQKRERSYSVQSHFSGPQCEQFCRPSKGLSALGLQHIVCANAIGDMLHCHHSGIRLH</sequence>
<dbReference type="OrthoDB" id="5872752at2759"/>
<protein>
    <recommendedName>
        <fullName evidence="2">Domain of unknown function DB domain-containing protein</fullName>
    </recommendedName>
</protein>
<evidence type="ECO:0000256" key="1">
    <source>
        <dbReference type="SAM" id="MobiDB-lite"/>
    </source>
</evidence>
<evidence type="ECO:0000313" key="4">
    <source>
        <dbReference type="Proteomes" id="UP000270094"/>
    </source>
</evidence>
<organism evidence="3 4">
    <name type="scientific">Strongylus vulgaris</name>
    <name type="common">Blood worm</name>
    <dbReference type="NCBI Taxonomy" id="40348"/>
    <lineage>
        <taxon>Eukaryota</taxon>
        <taxon>Metazoa</taxon>
        <taxon>Ecdysozoa</taxon>
        <taxon>Nematoda</taxon>
        <taxon>Chromadorea</taxon>
        <taxon>Rhabditida</taxon>
        <taxon>Rhabditina</taxon>
        <taxon>Rhabditomorpha</taxon>
        <taxon>Strongyloidea</taxon>
        <taxon>Strongylidae</taxon>
        <taxon>Strongylus</taxon>
    </lineage>
</organism>
<accession>A0A3P7L0N2</accession>
<dbReference type="PANTHER" id="PTHR21679:SF5">
    <property type="entry name" value="DOMAIN OF UNKNOWN FUNCTION DB DOMAIN-CONTAINING PROTEIN"/>
    <property type="match status" value="1"/>
</dbReference>
<proteinExistence type="predicted"/>
<dbReference type="AlphaFoldDB" id="A0A3P7L0N2"/>
<evidence type="ECO:0000259" key="2">
    <source>
        <dbReference type="Pfam" id="PF01682"/>
    </source>
</evidence>
<gene>
    <name evidence="3" type="ORF">SVUK_LOCUS11303</name>
</gene>
<dbReference type="EMBL" id="UYYB01096728">
    <property type="protein sequence ID" value="VDM76305.1"/>
    <property type="molecule type" value="Genomic_DNA"/>
</dbReference>
<dbReference type="Proteomes" id="UP000270094">
    <property type="component" value="Unassembled WGS sequence"/>
</dbReference>
<name>A0A3P7L0N2_STRVU</name>
<dbReference type="PANTHER" id="PTHR21679">
    <property type="entry name" value="DOMAIN OF UNKNOWN FUNCTION DB DOMAIN-CONTAINING PROTEIN-RELATED"/>
    <property type="match status" value="1"/>
</dbReference>
<feature type="domain" description="Domain of unknown function DB" evidence="2">
    <location>
        <begin position="211"/>
        <end position="308"/>
    </location>
</feature>
<evidence type="ECO:0000313" key="3">
    <source>
        <dbReference type="EMBL" id="VDM76305.1"/>
    </source>
</evidence>
<feature type="region of interest" description="Disordered" evidence="1">
    <location>
        <begin position="149"/>
        <end position="182"/>
    </location>
</feature>
<keyword evidence="4" id="KW-1185">Reference proteome</keyword>
<dbReference type="InterPro" id="IPR002602">
    <property type="entry name" value="DB"/>
</dbReference>
<feature type="compositionally biased region" description="Low complexity" evidence="1">
    <location>
        <begin position="154"/>
        <end position="166"/>
    </location>
</feature>
<reference evidence="3 4" key="1">
    <citation type="submission" date="2018-11" db="EMBL/GenBank/DDBJ databases">
        <authorList>
            <consortium name="Pathogen Informatics"/>
        </authorList>
    </citation>
    <scope>NUCLEOTIDE SEQUENCE [LARGE SCALE GENOMIC DNA]</scope>
</reference>